<evidence type="ECO:0000256" key="5">
    <source>
        <dbReference type="ARBA" id="ARBA00022989"/>
    </source>
</evidence>
<evidence type="ECO:0000256" key="1">
    <source>
        <dbReference type="ARBA" id="ARBA00004141"/>
    </source>
</evidence>
<comment type="similarity">
    <text evidence="2">Belongs to the CSC1 (TC 1.A.17) family.</text>
</comment>
<keyword evidence="6" id="KW-0472">Membrane</keyword>
<dbReference type="Pfam" id="PF13967">
    <property type="entry name" value="RSN1_TM"/>
    <property type="match status" value="1"/>
</dbReference>
<dbReference type="InterPro" id="IPR003864">
    <property type="entry name" value="CSC1/OSCA1-like_7TM"/>
</dbReference>
<dbReference type="PANTHER" id="PTHR13018:SF5">
    <property type="entry name" value="RE44586P"/>
    <property type="match status" value="1"/>
</dbReference>
<dbReference type="AlphaFoldDB" id="A0A7D9D4T3"/>
<dbReference type="InterPro" id="IPR045122">
    <property type="entry name" value="Csc1-like"/>
</dbReference>
<keyword evidence="8" id="KW-1185">Reference proteome</keyword>
<dbReference type="GO" id="GO:0005227">
    <property type="term" value="F:calcium-activated cation channel activity"/>
    <property type="evidence" value="ECO:0007669"/>
    <property type="project" value="InterPro"/>
</dbReference>
<dbReference type="GO" id="GO:0005886">
    <property type="term" value="C:plasma membrane"/>
    <property type="evidence" value="ECO:0007669"/>
    <property type="project" value="TreeGrafter"/>
</dbReference>
<organism evidence="7 8">
    <name type="scientific">Paramuricea clavata</name>
    <name type="common">Red gorgonian</name>
    <name type="synonym">Violescent sea-whip</name>
    <dbReference type="NCBI Taxonomy" id="317549"/>
    <lineage>
        <taxon>Eukaryota</taxon>
        <taxon>Metazoa</taxon>
        <taxon>Cnidaria</taxon>
        <taxon>Anthozoa</taxon>
        <taxon>Octocorallia</taxon>
        <taxon>Malacalcyonacea</taxon>
        <taxon>Plexauridae</taxon>
        <taxon>Paramuricea</taxon>
    </lineage>
</organism>
<dbReference type="InterPro" id="IPR027815">
    <property type="entry name" value="CSC1/OSCA1-like_cyt"/>
</dbReference>
<gene>
    <name evidence="7" type="ORF">PACLA_8A048528</name>
</gene>
<dbReference type="InterPro" id="IPR032880">
    <property type="entry name" value="CSC1/OSCA1-like_N"/>
</dbReference>
<evidence type="ECO:0000313" key="8">
    <source>
        <dbReference type="Proteomes" id="UP001152795"/>
    </source>
</evidence>
<evidence type="ECO:0000256" key="6">
    <source>
        <dbReference type="ARBA" id="ARBA00023136"/>
    </source>
</evidence>
<dbReference type="OrthoDB" id="1689567at2759"/>
<dbReference type="PANTHER" id="PTHR13018">
    <property type="entry name" value="PROBABLE MEMBRANE PROTEIN DUF221-RELATED"/>
    <property type="match status" value="1"/>
</dbReference>
<keyword evidence="4" id="KW-0812">Transmembrane</keyword>
<name>A0A7D9D4T3_PARCT</name>
<dbReference type="EMBL" id="CACRXK020000016">
    <property type="protein sequence ID" value="CAB3976833.1"/>
    <property type="molecule type" value="Genomic_DNA"/>
</dbReference>
<keyword evidence="5" id="KW-1133">Transmembrane helix</keyword>
<dbReference type="Pfam" id="PF14703">
    <property type="entry name" value="PHM7_cyt"/>
    <property type="match status" value="1"/>
</dbReference>
<protein>
    <submittedName>
        <fullName evidence="7">CSC1 ERD4</fullName>
    </submittedName>
</protein>
<evidence type="ECO:0000256" key="3">
    <source>
        <dbReference type="ARBA" id="ARBA00022448"/>
    </source>
</evidence>
<comment type="subcellular location">
    <subcellularLocation>
        <location evidence="1">Membrane</location>
        <topology evidence="1">Multi-pass membrane protein</topology>
    </subcellularLocation>
</comment>
<sequence>MAENLPKLQASRAGYRAHLTQTIKKATNIATKEDPLTDSDITSLKRIVDQLARKRSILEELDEKIVGMIEDPKELEREIFQTEDIKEEIDETAAQISNTIEHFQSTKLSQNPDGFLRCGGRIHNAPLSELARFPDYESNASITNNQTNAGKAPEVSAKALAASSVANGFLLFVTLLIFSLVRNKFPRVYTPRLLLNGLDSSIGKLPNNLLGWLVPALRVKDEEILRYLGLDALMFLRLLRLCFKFGIIILPYGLIVVLPVNYHGGISDTDPTYEGLDRLTMGNVKAMSRVLWVHFIGVWMYTFVILYFLYREYVAYQRFRQQSLCNGEKYHHRYLVMLQEIPTELQSQEKMKDYVFDRSPDQTLIVYVLEDNVEWKKLIDKYVTAQRNLAAAKAEYRKTDVRPKHRPELFGLKGSKVDSISYFQEEIKNLKTELEAERNKSHQALNHCFVAYKSLREAAVGGNGLAWDHYTDQMQARICPEEDDIVWANLKKDRRLRFVISLVMNTVVQFFLIFFWTVPVGVASAMVSFEKLEKTLPFLKKLEKLGPAVTGFISGFLSTVVIVAFFALLPMILTFLSYIKGIPTYSQIQKDVLEKLFVFKVLNQFVLYILGNTMLEKLSDILDHPSEIPSVMAKEMPSAANFFINFIMLRATTIFGMELLRIVPLILIKVRRKYLVKSSIEDKECWEPPEMWYSTQYAEMLLVFIILISYSVLAPLVIPFAVMYFGFGYVTWLNQLLFVYVPKWEGDGEMWPIIFHRMMVSIIVFLLFMMGLFGLKKIALLPILLLPLLVICIIFWHNVNQVFAKPCAALTFTSCTKIRDLSPDLIEKTFQKYKQNENIPEFPSDDIDEGHGELQSVSVQDGGEKQNLLSGEDD</sequence>
<accession>A0A7D9D4T3</accession>
<evidence type="ECO:0000313" key="7">
    <source>
        <dbReference type="EMBL" id="CAB3976833.1"/>
    </source>
</evidence>
<evidence type="ECO:0000256" key="2">
    <source>
        <dbReference type="ARBA" id="ARBA00007779"/>
    </source>
</evidence>
<keyword evidence="3" id="KW-0813">Transport</keyword>
<proteinExistence type="inferred from homology"/>
<evidence type="ECO:0000256" key="4">
    <source>
        <dbReference type="ARBA" id="ARBA00022692"/>
    </source>
</evidence>
<dbReference type="Proteomes" id="UP001152795">
    <property type="component" value="Unassembled WGS sequence"/>
</dbReference>
<dbReference type="Pfam" id="PF02714">
    <property type="entry name" value="RSN1_7TM"/>
    <property type="match status" value="1"/>
</dbReference>
<comment type="caution">
    <text evidence="7">The sequence shown here is derived from an EMBL/GenBank/DDBJ whole genome shotgun (WGS) entry which is preliminary data.</text>
</comment>
<reference evidence="7" key="1">
    <citation type="submission" date="2020-04" db="EMBL/GenBank/DDBJ databases">
        <authorList>
            <person name="Alioto T."/>
            <person name="Alioto T."/>
            <person name="Gomez Garrido J."/>
        </authorList>
    </citation>
    <scope>NUCLEOTIDE SEQUENCE</scope>
    <source>
        <strain evidence="7">A484AB</strain>
    </source>
</reference>